<dbReference type="EMBL" id="CP073721">
    <property type="protein sequence ID" value="UWZ34474.1"/>
    <property type="molecule type" value="Genomic_DNA"/>
</dbReference>
<dbReference type="RefSeq" id="WP_260723793.1">
    <property type="nucleotide sequence ID" value="NZ_BAAABS010000011.1"/>
</dbReference>
<dbReference type="SUPFAM" id="SSF102198">
    <property type="entry name" value="Putative cyclase"/>
    <property type="match status" value="1"/>
</dbReference>
<dbReference type="InterPro" id="IPR037175">
    <property type="entry name" value="KFase_sf"/>
</dbReference>
<accession>A0ABY5YYJ9</accession>
<dbReference type="InterPro" id="IPR007325">
    <property type="entry name" value="KFase/CYL"/>
</dbReference>
<dbReference type="Gene3D" id="3.50.30.50">
    <property type="entry name" value="Putative cyclase"/>
    <property type="match status" value="1"/>
</dbReference>
<gene>
    <name evidence="1" type="ORF">Drose_24995</name>
</gene>
<proteinExistence type="predicted"/>
<keyword evidence="2" id="KW-1185">Reference proteome</keyword>
<dbReference type="PANTHER" id="PTHR34861:SF11">
    <property type="entry name" value="CYCLASE"/>
    <property type="match status" value="1"/>
</dbReference>
<evidence type="ECO:0000313" key="1">
    <source>
        <dbReference type="EMBL" id="UWZ34474.1"/>
    </source>
</evidence>
<dbReference type="Proteomes" id="UP001058271">
    <property type="component" value="Chromosome"/>
</dbReference>
<name>A0ABY5YYJ9_9ACTN</name>
<dbReference type="Pfam" id="PF04199">
    <property type="entry name" value="Cyclase"/>
    <property type="match status" value="1"/>
</dbReference>
<sequence>MNLIDVKYRDLPMLPSGLRTAWTADTPLDDLGTVRRITSETVRAAAAQDVQYGERVCLSLPMNEPHPPYFGRKPFEHVIFDFNELVQDDYVNGFFLQASSQWDGLRHRKDPDVGFYGGVSDAEAGPGGSRLGVEHWATEGIIGRGVLVDVAHGQSPSFGTEARAIGVEDLRRTMRRQDVRLQRGDILLVRTGYLQALADADDETRARIRDDGSFTGLVPDEEMAEFLWDEGVAAVAADNPGVEVFPRDPNRPTLHARLLPLLGFAMGELFALDELAAACARRAKYSFMFVSVPLHIRGAVGSPSNAVAIL</sequence>
<dbReference type="PANTHER" id="PTHR34861">
    <property type="match status" value="1"/>
</dbReference>
<reference evidence="1" key="1">
    <citation type="submission" date="2021-04" db="EMBL/GenBank/DDBJ databases">
        <title>Biosynthetic gene clusters of Dactylosporangioum roseum.</title>
        <authorList>
            <person name="Hartkoorn R.C."/>
            <person name="Beaudoing E."/>
            <person name="Hot D."/>
            <person name="Moureu S."/>
        </authorList>
    </citation>
    <scope>NUCLEOTIDE SEQUENCE</scope>
    <source>
        <strain evidence="1">NRRL B-16295</strain>
    </source>
</reference>
<evidence type="ECO:0000313" key="2">
    <source>
        <dbReference type="Proteomes" id="UP001058271"/>
    </source>
</evidence>
<organism evidence="1 2">
    <name type="scientific">Dactylosporangium roseum</name>
    <dbReference type="NCBI Taxonomy" id="47989"/>
    <lineage>
        <taxon>Bacteria</taxon>
        <taxon>Bacillati</taxon>
        <taxon>Actinomycetota</taxon>
        <taxon>Actinomycetes</taxon>
        <taxon>Micromonosporales</taxon>
        <taxon>Micromonosporaceae</taxon>
        <taxon>Dactylosporangium</taxon>
    </lineage>
</organism>
<protein>
    <submittedName>
        <fullName evidence="1">Cyclase family protein</fullName>
    </submittedName>
</protein>